<evidence type="ECO:0000313" key="3">
    <source>
        <dbReference type="Proteomes" id="UP001529510"/>
    </source>
</evidence>
<feature type="region of interest" description="Disordered" evidence="1">
    <location>
        <begin position="145"/>
        <end position="178"/>
    </location>
</feature>
<feature type="compositionally biased region" description="Basic and acidic residues" evidence="1">
    <location>
        <begin position="164"/>
        <end position="178"/>
    </location>
</feature>
<sequence>MVEVSRPDGVMVFRPWTVSRKLRGEESAHSVAAHSYHRMSSNWTDYYHRLYETFNKHSGLDEPDDRGNQPGTWECHLRSWFLNGLRPGIAQAVKGNYIEWKNGRLTAILAHALHAEEQQTMKKERARAKTDKELQPALVQAVSRLGGYLAPRNQQTRGGGGRKGRAEDPQAGLKETKFSARRRLLGCQSDRTGGPVVLSAS</sequence>
<evidence type="ECO:0000256" key="1">
    <source>
        <dbReference type="SAM" id="MobiDB-lite"/>
    </source>
</evidence>
<dbReference type="AlphaFoldDB" id="A0ABD0MVH3"/>
<gene>
    <name evidence="2" type="ORF">M9458_051461</name>
</gene>
<protein>
    <submittedName>
        <fullName evidence="2">Uncharacterized protein</fullName>
    </submittedName>
</protein>
<proteinExistence type="predicted"/>
<evidence type="ECO:0000313" key="2">
    <source>
        <dbReference type="EMBL" id="KAL0153238.1"/>
    </source>
</evidence>
<comment type="caution">
    <text evidence="2">The sequence shown here is derived from an EMBL/GenBank/DDBJ whole genome shotgun (WGS) entry which is preliminary data.</text>
</comment>
<dbReference type="Proteomes" id="UP001529510">
    <property type="component" value="Unassembled WGS sequence"/>
</dbReference>
<name>A0ABD0MVH3_CIRMR</name>
<keyword evidence="3" id="KW-1185">Reference proteome</keyword>
<dbReference type="EMBL" id="JAMKFB020000124">
    <property type="protein sequence ID" value="KAL0153238.1"/>
    <property type="molecule type" value="Genomic_DNA"/>
</dbReference>
<accession>A0ABD0MVH3</accession>
<reference evidence="2 3" key="1">
    <citation type="submission" date="2024-05" db="EMBL/GenBank/DDBJ databases">
        <title>Genome sequencing and assembly of Indian major carp, Cirrhinus mrigala (Hamilton, 1822).</title>
        <authorList>
            <person name="Mohindra V."/>
            <person name="Chowdhury L.M."/>
            <person name="Lal K."/>
            <person name="Jena J.K."/>
        </authorList>
    </citation>
    <scope>NUCLEOTIDE SEQUENCE [LARGE SCALE GENOMIC DNA]</scope>
    <source>
        <strain evidence="2">CM1030</strain>
        <tissue evidence="2">Blood</tissue>
    </source>
</reference>
<organism evidence="2 3">
    <name type="scientific">Cirrhinus mrigala</name>
    <name type="common">Mrigala</name>
    <dbReference type="NCBI Taxonomy" id="683832"/>
    <lineage>
        <taxon>Eukaryota</taxon>
        <taxon>Metazoa</taxon>
        <taxon>Chordata</taxon>
        <taxon>Craniata</taxon>
        <taxon>Vertebrata</taxon>
        <taxon>Euteleostomi</taxon>
        <taxon>Actinopterygii</taxon>
        <taxon>Neopterygii</taxon>
        <taxon>Teleostei</taxon>
        <taxon>Ostariophysi</taxon>
        <taxon>Cypriniformes</taxon>
        <taxon>Cyprinidae</taxon>
        <taxon>Labeoninae</taxon>
        <taxon>Labeonini</taxon>
        <taxon>Cirrhinus</taxon>
    </lineage>
</organism>